<accession>A0A9X7YBT5</accession>
<evidence type="ECO:0000313" key="3">
    <source>
        <dbReference type="Proteomes" id="UP000515377"/>
    </source>
</evidence>
<protein>
    <submittedName>
        <fullName evidence="2">Uncharacterized protein</fullName>
    </submittedName>
</protein>
<proteinExistence type="predicted"/>
<gene>
    <name evidence="2" type="ORF">H3V42_23140</name>
</gene>
<evidence type="ECO:0000313" key="2">
    <source>
        <dbReference type="EMBL" id="QNG44712.1"/>
    </source>
</evidence>
<name>A0A9X7YBT5_SPHYA</name>
<dbReference type="EMBL" id="CP060122">
    <property type="protein sequence ID" value="QNG44712.1"/>
    <property type="molecule type" value="Genomic_DNA"/>
</dbReference>
<feature type="region of interest" description="Disordered" evidence="1">
    <location>
        <begin position="848"/>
        <end position="868"/>
    </location>
</feature>
<reference evidence="2 3" key="1">
    <citation type="submission" date="2020-07" db="EMBL/GenBank/DDBJ databases">
        <title>Whole genome sequence of Sphingobium yanoikuyae A3.</title>
        <authorList>
            <person name="Han S.-S."/>
        </authorList>
    </citation>
    <scope>NUCLEOTIDE SEQUENCE [LARGE SCALE GENOMIC DNA]</scope>
    <source>
        <strain evidence="2 3">A3</strain>
    </source>
</reference>
<sequence length="868" mass="91972">MTASFELVTKQNVVQLQSVDLLARYVGTATAEIDGKVAGVAADALAAQDAAADAAASKVEALDGASTSQAGAQVASDQAWGFRYGSLAAGAADPDLETGDAFDVWATDGSGRWYSGVKTGPSSTEEIPYSDRATLKVLAVSLFTDLAGRWIPLGMDAVQTSGHSVKGIGAARYVYDASVDAAYVEDHPRSSVMTANGRGFRIAEDLIDAKMLGARSGQDSAAAIDETMQLAYEMGHSLCTLYGEGSEPYLIEGPGKTDPTDPGSTFQRGVMSLRPDVQIAIWGAWLQIKSADHDKNGPTMFGHHKWNWPDLGNAGVLGDFTLDGNMYDAERNPGGIPFDDGRDGSGVFDEGAVYQFQHGISVYKSSGTITIGRAKCINMRGNGLEIGMTSSTDNWIAACQIERLDPADIFREALGIYNCRALTIGELIWRGGNGLWVALLNIERHSNDDQIMNIHVGRIVADFTTGLSPTERTPGITNAAEREAARRMTRRIVSVSDFYDLFVDNRFDGRGINVTIGELIGVQACLTNYNFANVRIGRCTLSQPHDEDLTGHKLVPEDGGSVDAIRCHGVTYDSEGAAILPTGLYGFSFDAPPRITGHYAHAIWISNYAEILIPDGTIVEGTKKSAVRLDNSSGWCGHVRATNCGLTTARAYAVEVWGAKGPLFVRDPVAIDTRAGASRTMQGAVQLNGASVNHVEVSGARNLNTFGTVPVVNVGDAAVAVGNMDMAAPVHGFSTPVAFATVDRGFEVNGNVVVGDMAGAADTNISVRAPTGFKANVTWLVGSEFRYQIQQTPDGTQQSLRAAGEDVIVEQRSLAAGGMDFPTISYAKPLRIGGFTLWPTAAGIWRTKAAPDPTTDTDGAAVGDQTGA</sequence>
<dbReference type="AlphaFoldDB" id="A0A9X7YBT5"/>
<feature type="compositionally biased region" description="Low complexity" evidence="1">
    <location>
        <begin position="850"/>
        <end position="868"/>
    </location>
</feature>
<dbReference type="Proteomes" id="UP000515377">
    <property type="component" value="Chromosome"/>
</dbReference>
<evidence type="ECO:0000256" key="1">
    <source>
        <dbReference type="SAM" id="MobiDB-lite"/>
    </source>
</evidence>
<organism evidence="2 3">
    <name type="scientific">Sphingobium yanoikuyae</name>
    <name type="common">Sphingomonas yanoikuyae</name>
    <dbReference type="NCBI Taxonomy" id="13690"/>
    <lineage>
        <taxon>Bacteria</taxon>
        <taxon>Pseudomonadati</taxon>
        <taxon>Pseudomonadota</taxon>
        <taxon>Alphaproteobacteria</taxon>
        <taxon>Sphingomonadales</taxon>
        <taxon>Sphingomonadaceae</taxon>
        <taxon>Sphingobium</taxon>
    </lineage>
</organism>